<dbReference type="PRINTS" id="PR00737">
    <property type="entry name" value="GLHYDRLASE16"/>
</dbReference>
<evidence type="ECO:0000256" key="4">
    <source>
        <dbReference type="PIRSR" id="PIRSR608264-1"/>
    </source>
</evidence>
<dbReference type="InterPro" id="IPR050546">
    <property type="entry name" value="Glycosyl_Hydrlase_16"/>
</dbReference>
<dbReference type="PANTHER" id="PTHR10963:SF60">
    <property type="entry name" value="GRAM-NEGATIVE BACTERIA-BINDING PROTEIN 1-RELATED"/>
    <property type="match status" value="1"/>
</dbReference>
<evidence type="ECO:0000256" key="2">
    <source>
        <dbReference type="ARBA" id="ARBA00022801"/>
    </source>
</evidence>
<dbReference type="GO" id="GO:0004553">
    <property type="term" value="F:hydrolase activity, hydrolyzing O-glycosyl compounds"/>
    <property type="evidence" value="ECO:0007669"/>
    <property type="project" value="InterPro"/>
</dbReference>
<dbReference type="Proteomes" id="UP000315364">
    <property type="component" value="Chromosome"/>
</dbReference>
<keyword evidence="7" id="KW-1185">Reference proteome</keyword>
<dbReference type="Gene3D" id="2.60.120.200">
    <property type="match status" value="1"/>
</dbReference>
<feature type="active site" description="Nucleophile" evidence="4">
    <location>
        <position position="265"/>
    </location>
</feature>
<feature type="domain" description="GH16" evidence="5">
    <location>
        <begin position="151"/>
        <end position="385"/>
    </location>
</feature>
<dbReference type="KEGG" id="dea:FPZ08_15065"/>
<dbReference type="Pfam" id="PF00722">
    <property type="entry name" value="Glyco_hydro_16"/>
    <property type="match status" value="1"/>
</dbReference>
<evidence type="ECO:0000313" key="6">
    <source>
        <dbReference type="EMBL" id="QDZ11950.1"/>
    </source>
</evidence>
<keyword evidence="3" id="KW-0326">Glycosidase</keyword>
<dbReference type="AlphaFoldDB" id="A0A5B8LWZ9"/>
<dbReference type="GO" id="GO:0005975">
    <property type="term" value="P:carbohydrate metabolic process"/>
    <property type="evidence" value="ECO:0007669"/>
    <property type="project" value="InterPro"/>
</dbReference>
<accession>A0A5B8LWZ9</accession>
<name>A0A5B8LWZ9_9HYPH</name>
<gene>
    <name evidence="6" type="ORF">FPZ08_15065</name>
</gene>
<dbReference type="PROSITE" id="PS51762">
    <property type="entry name" value="GH16_2"/>
    <property type="match status" value="1"/>
</dbReference>
<protein>
    <submittedName>
        <fullName evidence="6">Family 16 glycosylhydrolase</fullName>
    </submittedName>
</protein>
<evidence type="ECO:0000256" key="1">
    <source>
        <dbReference type="ARBA" id="ARBA00006865"/>
    </source>
</evidence>
<comment type="similarity">
    <text evidence="1">Belongs to the glycosyl hydrolase 16 family.</text>
</comment>
<dbReference type="SUPFAM" id="SSF49899">
    <property type="entry name" value="Concanavalin A-like lectins/glucanases"/>
    <property type="match status" value="1"/>
</dbReference>
<dbReference type="InterPro" id="IPR000757">
    <property type="entry name" value="Beta-glucanase-like"/>
</dbReference>
<evidence type="ECO:0000259" key="5">
    <source>
        <dbReference type="PROSITE" id="PS51762"/>
    </source>
</evidence>
<feature type="active site" description="Proton donor" evidence="4">
    <location>
        <position position="269"/>
    </location>
</feature>
<evidence type="ECO:0000256" key="3">
    <source>
        <dbReference type="ARBA" id="ARBA00023295"/>
    </source>
</evidence>
<keyword evidence="2 6" id="KW-0378">Hydrolase</keyword>
<proteinExistence type="inferred from homology"/>
<dbReference type="InterPro" id="IPR013320">
    <property type="entry name" value="ConA-like_dom_sf"/>
</dbReference>
<dbReference type="InterPro" id="IPR008264">
    <property type="entry name" value="Beta_glucanase"/>
</dbReference>
<dbReference type="PANTHER" id="PTHR10963">
    <property type="entry name" value="GLYCOSYL HYDROLASE-RELATED"/>
    <property type="match status" value="1"/>
</dbReference>
<dbReference type="EMBL" id="CP042304">
    <property type="protein sequence ID" value="QDZ11950.1"/>
    <property type="molecule type" value="Genomic_DNA"/>
</dbReference>
<reference evidence="6 7" key="1">
    <citation type="submission" date="2019-07" db="EMBL/GenBank/DDBJ databases">
        <title>Full genome sequence of Devosia sp. Gsoil 520.</title>
        <authorList>
            <person name="Im W.-T."/>
        </authorList>
    </citation>
    <scope>NUCLEOTIDE SEQUENCE [LARGE SCALE GENOMIC DNA]</scope>
    <source>
        <strain evidence="6 7">Gsoil 520</strain>
    </source>
</reference>
<dbReference type="OrthoDB" id="9809583at2"/>
<organism evidence="6 7">
    <name type="scientific">Devosia ginsengisoli</name>
    <dbReference type="NCBI Taxonomy" id="400770"/>
    <lineage>
        <taxon>Bacteria</taxon>
        <taxon>Pseudomonadati</taxon>
        <taxon>Pseudomonadota</taxon>
        <taxon>Alphaproteobacteria</taxon>
        <taxon>Hyphomicrobiales</taxon>
        <taxon>Devosiaceae</taxon>
        <taxon>Devosia</taxon>
    </lineage>
</organism>
<evidence type="ECO:0000313" key="7">
    <source>
        <dbReference type="Proteomes" id="UP000315364"/>
    </source>
</evidence>
<sequence length="400" mass="44391">MTAWLWSRAWPRSRPMSPISKRACSTRRPPLSRRNRILRRPIASRPGLPTSAFPTCRWSGRPWMARSAPWRSRSPRNAAWYRRPRSIPAPLCPAMPRRATLTRSFAMARKLPPISALCWLPAMSSSRASRLHLEETTMTKRIWLAALAVAAGLGTTPVLAQDGAFFDDFDQLDQSRWYVSDGWNNGAHQNCTWSSDQVTATGGMLHVGFAPVPKGERQYRCGELQTRAAYGFGTYEARLKTPGGSGLNAAFFTYIGAQQGKPHDEIDFEILLRDTGKVDTTTFVNGISGDGETGSGQSHALPHKSDSDFVTFAFTWEPDELRFYIDGELVRTMTDKATIPSNPQRIFFSLWGTDTLTDWMGPFAAVDAPIAMDVDWVGFTPLGADCAFDASILCQANGDE</sequence>